<keyword evidence="4" id="KW-1185">Reference proteome</keyword>
<comment type="caution">
    <text evidence="3">The sequence shown here is derived from an EMBL/GenBank/DDBJ whole genome shotgun (WGS) entry which is preliminary data.</text>
</comment>
<comment type="similarity">
    <text evidence="1">Belongs to the HesB/IscA family.</text>
</comment>
<proteinExistence type="inferred from homology"/>
<dbReference type="InterPro" id="IPR008326">
    <property type="entry name" value="PdhI-like"/>
</dbReference>
<dbReference type="PIRSF" id="PIRSF034852">
    <property type="entry name" value="UCP034852"/>
    <property type="match status" value="1"/>
</dbReference>
<gene>
    <name evidence="3" type="ORF">L2716_05860</name>
</gene>
<organism evidence="3 4">
    <name type="scientific">Pseudalkalibacillus berkeleyi</name>
    <dbReference type="NCBI Taxonomy" id="1069813"/>
    <lineage>
        <taxon>Bacteria</taxon>
        <taxon>Bacillati</taxon>
        <taxon>Bacillota</taxon>
        <taxon>Bacilli</taxon>
        <taxon>Bacillales</taxon>
        <taxon>Fictibacillaceae</taxon>
        <taxon>Pseudalkalibacillus</taxon>
    </lineage>
</organism>
<dbReference type="Proteomes" id="UP001649381">
    <property type="component" value="Unassembled WGS sequence"/>
</dbReference>
<evidence type="ECO:0000313" key="4">
    <source>
        <dbReference type="Proteomes" id="UP001649381"/>
    </source>
</evidence>
<dbReference type="InterPro" id="IPR000361">
    <property type="entry name" value="ATAP_core_dom"/>
</dbReference>
<evidence type="ECO:0000256" key="1">
    <source>
        <dbReference type="ARBA" id="ARBA00006718"/>
    </source>
</evidence>
<accession>A0ABS9GZK2</accession>
<sequence length="98" mass="11538">MEFTITKPAVQWFITELDLNEGDHVRLFARLGGCSTVQSGYSIGISKETPFEPAESYESDGITFFIEEKDAWYFRDHDLKIKYSRKYDEISYEYTEQQ</sequence>
<reference evidence="3 4" key="1">
    <citation type="submission" date="2022-01" db="EMBL/GenBank/DDBJ databases">
        <title>Alkalihalobacillus sp. EGI L200015, a novel bacterium isolated from a salt lake sediment.</title>
        <authorList>
            <person name="Gao L."/>
            <person name="Fang B.-Z."/>
            <person name="Li W.-J."/>
        </authorList>
    </citation>
    <scope>NUCLEOTIDE SEQUENCE [LARGE SCALE GENOMIC DNA]</scope>
    <source>
        <strain evidence="3 4">KCTC 12718</strain>
    </source>
</reference>
<dbReference type="InterPro" id="IPR035903">
    <property type="entry name" value="HesB-like_dom_sf"/>
</dbReference>
<evidence type="ECO:0000259" key="2">
    <source>
        <dbReference type="Pfam" id="PF01521"/>
    </source>
</evidence>
<evidence type="ECO:0000313" key="3">
    <source>
        <dbReference type="EMBL" id="MCF6137251.1"/>
    </source>
</evidence>
<feature type="domain" description="Core" evidence="2">
    <location>
        <begin position="1"/>
        <end position="90"/>
    </location>
</feature>
<dbReference type="EMBL" id="JAKIJS010000001">
    <property type="protein sequence ID" value="MCF6137251.1"/>
    <property type="molecule type" value="Genomic_DNA"/>
</dbReference>
<name>A0ABS9GZK2_9BACL</name>
<dbReference type="SUPFAM" id="SSF89360">
    <property type="entry name" value="HesB-like domain"/>
    <property type="match status" value="1"/>
</dbReference>
<dbReference type="Pfam" id="PF01521">
    <property type="entry name" value="Fe-S_biosyn"/>
    <property type="match status" value="1"/>
</dbReference>
<protein>
    <submittedName>
        <fullName evidence="3">HesB/YadR/YfhF family protein</fullName>
    </submittedName>
</protein>
<dbReference type="RefSeq" id="WP_236332687.1">
    <property type="nucleotide sequence ID" value="NZ_JAKIJS010000001.1"/>
</dbReference>